<evidence type="ECO:0000313" key="7">
    <source>
        <dbReference type="EMBL" id="GIG54859.1"/>
    </source>
</evidence>
<feature type="region of interest" description="Disordered" evidence="5">
    <location>
        <begin position="433"/>
        <end position="454"/>
    </location>
</feature>
<comment type="caution">
    <text evidence="7">The sequence shown here is derived from an EMBL/GenBank/DDBJ whole genome shotgun (WGS) entry which is preliminary data.</text>
</comment>
<reference evidence="7" key="1">
    <citation type="submission" date="2021-01" db="EMBL/GenBank/DDBJ databases">
        <title>Whole genome shotgun sequence of Demequina activiva NBRC 110675.</title>
        <authorList>
            <person name="Komaki H."/>
            <person name="Tamura T."/>
        </authorList>
    </citation>
    <scope>NUCLEOTIDE SEQUENCE</scope>
    <source>
        <strain evidence="7">NBRC 110675</strain>
    </source>
</reference>
<organism evidence="7 8">
    <name type="scientific">Demequina activiva</name>
    <dbReference type="NCBI Taxonomy" id="1582364"/>
    <lineage>
        <taxon>Bacteria</taxon>
        <taxon>Bacillati</taxon>
        <taxon>Actinomycetota</taxon>
        <taxon>Actinomycetes</taxon>
        <taxon>Micrococcales</taxon>
        <taxon>Demequinaceae</taxon>
        <taxon>Demequina</taxon>
    </lineage>
</organism>
<evidence type="ECO:0000256" key="5">
    <source>
        <dbReference type="SAM" id="MobiDB-lite"/>
    </source>
</evidence>
<dbReference type="Gene3D" id="1.20.1250.20">
    <property type="entry name" value="MFS general substrate transporter like domains"/>
    <property type="match status" value="2"/>
</dbReference>
<comment type="subcellular location">
    <subcellularLocation>
        <location evidence="1">Membrane</location>
        <topology evidence="1">Multi-pass membrane protein</topology>
    </subcellularLocation>
</comment>
<dbReference type="CDD" id="cd17393">
    <property type="entry name" value="MFS_MosC_like"/>
    <property type="match status" value="1"/>
</dbReference>
<feature type="transmembrane region" description="Helical" evidence="6">
    <location>
        <begin position="112"/>
        <end position="132"/>
    </location>
</feature>
<feature type="transmembrane region" description="Helical" evidence="6">
    <location>
        <begin position="177"/>
        <end position="194"/>
    </location>
</feature>
<keyword evidence="3 6" id="KW-1133">Transmembrane helix</keyword>
<evidence type="ECO:0000256" key="3">
    <source>
        <dbReference type="ARBA" id="ARBA00022989"/>
    </source>
</evidence>
<evidence type="ECO:0000256" key="2">
    <source>
        <dbReference type="ARBA" id="ARBA00022692"/>
    </source>
</evidence>
<feature type="transmembrane region" description="Helical" evidence="6">
    <location>
        <begin position="382"/>
        <end position="400"/>
    </location>
</feature>
<dbReference type="InterPro" id="IPR051788">
    <property type="entry name" value="MFS_Transporter"/>
</dbReference>
<dbReference type="Proteomes" id="UP000652354">
    <property type="component" value="Unassembled WGS sequence"/>
</dbReference>
<protein>
    <submittedName>
        <fullName evidence="7">MFS transporter</fullName>
    </submittedName>
</protein>
<evidence type="ECO:0000256" key="1">
    <source>
        <dbReference type="ARBA" id="ARBA00004141"/>
    </source>
</evidence>
<name>A0A919Q2J3_9MICO</name>
<feature type="transmembrane region" description="Helical" evidence="6">
    <location>
        <begin position="60"/>
        <end position="80"/>
    </location>
</feature>
<gene>
    <name evidence="7" type="ORF">Dac01nite_16110</name>
</gene>
<keyword evidence="8" id="KW-1185">Reference proteome</keyword>
<dbReference type="SUPFAM" id="SSF103473">
    <property type="entry name" value="MFS general substrate transporter"/>
    <property type="match status" value="1"/>
</dbReference>
<sequence>MPLTFGLEPTTTPTPARVRTARWGVLGMFAIMGAMLSTFLSRVPSVRDLLEVSVSGLANLIIFGAFGALVGLMVTGWAAARFGTRALLFWSALSHLAAFSLVALSTVTSSGVMFAIGHFFVSFSFAFTNVAMNAEAAEVERRMGRAVMPQFHGAFSIGMAVALGLGAILSHAGVQPVWHFIGVAAILTVIRIAIIPASAINGRPDEDAAAATLGGPFATARKEYTEKRVVLIGLIVFAASMTEMSAAQWMSLAVVDDFGMPEAMGDLMYWVFVVSMVSIRWFGAPIIGRLGRVVSLRVSAVSVVCGLLLFALTPVFWLVPVAAMLWGLGAALGVPIGFSAAADEPKRAAARVAAVASFSTVAGLMVPPLIGHLAEVVPLNDALLVVAAASTTSFLLARAVRKEGALFTSRRAQERKVGAARLALADKERALEEPVVAPGSATGTGAPDAPVRGQ</sequence>
<feature type="transmembrane region" description="Helical" evidence="6">
    <location>
        <begin position="294"/>
        <end position="317"/>
    </location>
</feature>
<dbReference type="PANTHER" id="PTHR23514:SF13">
    <property type="entry name" value="INNER MEMBRANE PROTEIN YBJJ"/>
    <property type="match status" value="1"/>
</dbReference>
<feature type="transmembrane region" description="Helical" evidence="6">
    <location>
        <begin position="267"/>
        <end position="287"/>
    </location>
</feature>
<dbReference type="RefSeq" id="WP_203655694.1">
    <property type="nucleotide sequence ID" value="NZ_BONR01000003.1"/>
</dbReference>
<feature type="transmembrane region" description="Helical" evidence="6">
    <location>
        <begin position="323"/>
        <end position="342"/>
    </location>
</feature>
<dbReference type="AlphaFoldDB" id="A0A919Q2J3"/>
<dbReference type="PANTHER" id="PTHR23514">
    <property type="entry name" value="BYPASS OF STOP CODON PROTEIN 6"/>
    <property type="match status" value="1"/>
</dbReference>
<dbReference type="Pfam" id="PF07690">
    <property type="entry name" value="MFS_1"/>
    <property type="match status" value="1"/>
</dbReference>
<keyword evidence="2 6" id="KW-0812">Transmembrane</keyword>
<dbReference type="EMBL" id="BONR01000003">
    <property type="protein sequence ID" value="GIG54859.1"/>
    <property type="molecule type" value="Genomic_DNA"/>
</dbReference>
<dbReference type="InterPro" id="IPR011701">
    <property type="entry name" value="MFS"/>
</dbReference>
<accession>A0A919Q2J3</accession>
<dbReference type="InterPro" id="IPR036259">
    <property type="entry name" value="MFS_trans_sf"/>
</dbReference>
<feature type="transmembrane region" description="Helical" evidence="6">
    <location>
        <begin position="21"/>
        <end position="40"/>
    </location>
</feature>
<feature type="transmembrane region" description="Helical" evidence="6">
    <location>
        <begin position="229"/>
        <end position="247"/>
    </location>
</feature>
<evidence type="ECO:0000256" key="6">
    <source>
        <dbReference type="SAM" id="Phobius"/>
    </source>
</evidence>
<feature type="transmembrane region" description="Helical" evidence="6">
    <location>
        <begin position="349"/>
        <end position="370"/>
    </location>
</feature>
<evidence type="ECO:0000256" key="4">
    <source>
        <dbReference type="ARBA" id="ARBA00023136"/>
    </source>
</evidence>
<dbReference type="GO" id="GO:0016020">
    <property type="term" value="C:membrane"/>
    <property type="evidence" value="ECO:0007669"/>
    <property type="project" value="UniProtKB-SubCell"/>
</dbReference>
<dbReference type="GO" id="GO:0022857">
    <property type="term" value="F:transmembrane transporter activity"/>
    <property type="evidence" value="ECO:0007669"/>
    <property type="project" value="InterPro"/>
</dbReference>
<feature type="transmembrane region" description="Helical" evidence="6">
    <location>
        <begin position="87"/>
        <end position="106"/>
    </location>
</feature>
<proteinExistence type="predicted"/>
<evidence type="ECO:0000313" key="8">
    <source>
        <dbReference type="Proteomes" id="UP000652354"/>
    </source>
</evidence>
<feature type="transmembrane region" description="Helical" evidence="6">
    <location>
        <begin position="153"/>
        <end position="171"/>
    </location>
</feature>
<keyword evidence="4 6" id="KW-0472">Membrane</keyword>